<dbReference type="PANTHER" id="PTHR16305:SF35">
    <property type="entry name" value="TRANSCRIPTIONAL ACTIVATOR DOMAIN"/>
    <property type="match status" value="1"/>
</dbReference>
<dbReference type="Gene3D" id="1.25.40.10">
    <property type="entry name" value="Tetratricopeptide repeat domain"/>
    <property type="match status" value="1"/>
</dbReference>
<dbReference type="RefSeq" id="WP_196201881.1">
    <property type="nucleotide sequence ID" value="NZ_JADPUN010000148.1"/>
</dbReference>
<gene>
    <name evidence="4" type="ORF">I0C86_15295</name>
</gene>
<dbReference type="SMART" id="SM00421">
    <property type="entry name" value="HTH_LUXR"/>
    <property type="match status" value="1"/>
</dbReference>
<comment type="caution">
    <text evidence="4">The sequence shown here is derived from an EMBL/GenBank/DDBJ whole genome shotgun (WGS) entry which is preliminary data.</text>
</comment>
<dbReference type="InterPro" id="IPR016032">
    <property type="entry name" value="Sig_transdc_resp-reg_C-effctor"/>
</dbReference>
<dbReference type="Pfam" id="PF00196">
    <property type="entry name" value="GerE"/>
    <property type="match status" value="1"/>
</dbReference>
<evidence type="ECO:0000259" key="3">
    <source>
        <dbReference type="PROSITE" id="PS50043"/>
    </source>
</evidence>
<evidence type="ECO:0000313" key="4">
    <source>
        <dbReference type="EMBL" id="MBF9130310.1"/>
    </source>
</evidence>
<reference evidence="4 5" key="1">
    <citation type="submission" date="2020-11" db="EMBL/GenBank/DDBJ databases">
        <title>A novel isolate from a Black sea contaminated sediment with potential to produce alkanes: Plantactinospora alkalitolerans sp. nov.</title>
        <authorList>
            <person name="Carro L."/>
            <person name="Veyisoglu A."/>
            <person name="Guven K."/>
            <person name="Schumann P."/>
            <person name="Klenk H.-P."/>
            <person name="Sahin N."/>
        </authorList>
    </citation>
    <scope>NUCLEOTIDE SEQUENCE [LARGE SCALE GENOMIC DNA]</scope>
    <source>
        <strain evidence="4 5">S1510</strain>
    </source>
</reference>
<keyword evidence="1" id="KW-0547">Nucleotide-binding</keyword>
<evidence type="ECO:0000256" key="1">
    <source>
        <dbReference type="ARBA" id="ARBA00022741"/>
    </source>
</evidence>
<dbReference type="InterPro" id="IPR000792">
    <property type="entry name" value="Tscrpt_reg_LuxR_C"/>
</dbReference>
<dbReference type="InterPro" id="IPR011990">
    <property type="entry name" value="TPR-like_helical_dom_sf"/>
</dbReference>
<dbReference type="InterPro" id="IPR036388">
    <property type="entry name" value="WH-like_DNA-bd_sf"/>
</dbReference>
<dbReference type="EMBL" id="JADPUN010000148">
    <property type="protein sequence ID" value="MBF9130310.1"/>
    <property type="molecule type" value="Genomic_DNA"/>
</dbReference>
<sequence>MSLVERDGDLAAIHEVLAAAVAGRGMTVLVEGPPGIGKTAVLAAASEYAMGLGVRVLTSIGGELEQDLPFAIVRQLLEPPLRAASSARSAELLAGAAGLAAPVFGQHDDTSAAGVAQGDVVYGLYWLCANLAESEPLLLVVDDVQWADGASLRFLSHLARRIADLPVLLLLAGRPGRVLDGLVGSALGGVAPRVVRLRRLSDEAVGVLVRRDLSAEADDEFCHACAVATGGNPFLLAEALTNLRTNGTRPVAAEAHRVEHLRAAAISRAVLARVARLGPDAVGFARALAVLGTAAQPRHVAALAGLSVEAAATAADRLARESIVTTKHPVSFVHPLVRTAVYGDSSSLLHAADHKRAARVLAADDADAEQLAPHLLAAEPESDPWVVDRLEAAAFSALGRGAPESAAAYLTRARVEPPPLARRGPLAAMLGRVLAMAARTIEAADVLREAVALTAPLVDRIQLVLELGFLLTQTGRAPEAVQAAELARGLIAGHQGELSVAMYAAVAGLDLITMQPPEGVIERLDAVVARPIGTSDADRLLLSTLAFGAAGTGGRSANEVAALAERAATGPVPMNEGWMLVNYASAALTIADRLPEALELLDRGLDATSRLGDVWDFRYVSMLRSHTAWYAGRLIEAEGDARAALEEVPGEPRRRNAPLAAAMLVDVLVERGRLDEARQVLEDYEISGHKPTDTVIMHFIPMARGRLRLRCNEPAAALVDLLDVGRFLVDAGYVNPGFAEWRTDAVRAHVALGDPGAAVELAHENLELARVFGAPRSIARALRTLAMIESGKPGLDRLAEAVELLTDSPAELERAHCLIFYGVALRHAGQRILALDPLRRGLDLATRCGAEALAESARQELRAAGARPRRDAVRGREALTISELRVARLAAGGATNRDIAQTLFLTPRTVEAHLTNAYRKLEVKGRQQLSRAIAEPPP</sequence>
<dbReference type="PROSITE" id="PS50043">
    <property type="entry name" value="HTH_LUXR_2"/>
    <property type="match status" value="1"/>
</dbReference>
<accession>A0ABS0GVT6</accession>
<keyword evidence="5" id="KW-1185">Reference proteome</keyword>
<dbReference type="CDD" id="cd06170">
    <property type="entry name" value="LuxR_C_like"/>
    <property type="match status" value="1"/>
</dbReference>
<dbReference type="SUPFAM" id="SSF46894">
    <property type="entry name" value="C-terminal effector domain of the bipartite response regulators"/>
    <property type="match status" value="1"/>
</dbReference>
<dbReference type="Pfam" id="PF13191">
    <property type="entry name" value="AAA_16"/>
    <property type="match status" value="1"/>
</dbReference>
<dbReference type="Gene3D" id="1.10.10.10">
    <property type="entry name" value="Winged helix-like DNA-binding domain superfamily/Winged helix DNA-binding domain"/>
    <property type="match status" value="1"/>
</dbReference>
<name>A0ABS0GVT6_9ACTN</name>
<dbReference type="PANTHER" id="PTHR16305">
    <property type="entry name" value="TESTICULAR SOLUBLE ADENYLYL CYCLASE"/>
    <property type="match status" value="1"/>
</dbReference>
<keyword evidence="2" id="KW-0067">ATP-binding</keyword>
<dbReference type="PROSITE" id="PS00622">
    <property type="entry name" value="HTH_LUXR_1"/>
    <property type="match status" value="1"/>
</dbReference>
<dbReference type="SUPFAM" id="SSF48452">
    <property type="entry name" value="TPR-like"/>
    <property type="match status" value="1"/>
</dbReference>
<dbReference type="SUPFAM" id="SSF52540">
    <property type="entry name" value="P-loop containing nucleoside triphosphate hydrolases"/>
    <property type="match status" value="1"/>
</dbReference>
<evidence type="ECO:0000256" key="2">
    <source>
        <dbReference type="ARBA" id="ARBA00022840"/>
    </source>
</evidence>
<feature type="domain" description="HTH luxR-type" evidence="3">
    <location>
        <begin position="872"/>
        <end position="937"/>
    </location>
</feature>
<organism evidence="4 5">
    <name type="scientific">Plantactinospora alkalitolerans</name>
    <dbReference type="NCBI Taxonomy" id="2789879"/>
    <lineage>
        <taxon>Bacteria</taxon>
        <taxon>Bacillati</taxon>
        <taxon>Actinomycetota</taxon>
        <taxon>Actinomycetes</taxon>
        <taxon>Micromonosporales</taxon>
        <taxon>Micromonosporaceae</taxon>
        <taxon>Plantactinospora</taxon>
    </lineage>
</organism>
<protein>
    <submittedName>
        <fullName evidence="4">AAA family ATPase</fullName>
    </submittedName>
</protein>
<dbReference type="Proteomes" id="UP000638560">
    <property type="component" value="Unassembled WGS sequence"/>
</dbReference>
<dbReference type="InterPro" id="IPR027417">
    <property type="entry name" value="P-loop_NTPase"/>
</dbReference>
<proteinExistence type="predicted"/>
<dbReference type="InterPro" id="IPR041664">
    <property type="entry name" value="AAA_16"/>
</dbReference>
<dbReference type="PRINTS" id="PR00038">
    <property type="entry name" value="HTHLUXR"/>
</dbReference>
<evidence type="ECO:0000313" key="5">
    <source>
        <dbReference type="Proteomes" id="UP000638560"/>
    </source>
</evidence>